<evidence type="ECO:0000313" key="2">
    <source>
        <dbReference type="Proteomes" id="UP000485058"/>
    </source>
</evidence>
<proteinExistence type="predicted"/>
<evidence type="ECO:0000313" key="1">
    <source>
        <dbReference type="EMBL" id="GFH28607.1"/>
    </source>
</evidence>
<comment type="caution">
    <text evidence="1">The sequence shown here is derived from an EMBL/GenBank/DDBJ whole genome shotgun (WGS) entry which is preliminary data.</text>
</comment>
<organism evidence="1 2">
    <name type="scientific">Haematococcus lacustris</name>
    <name type="common">Green alga</name>
    <name type="synonym">Haematococcus pluvialis</name>
    <dbReference type="NCBI Taxonomy" id="44745"/>
    <lineage>
        <taxon>Eukaryota</taxon>
        <taxon>Viridiplantae</taxon>
        <taxon>Chlorophyta</taxon>
        <taxon>core chlorophytes</taxon>
        <taxon>Chlorophyceae</taxon>
        <taxon>CS clade</taxon>
        <taxon>Chlamydomonadales</taxon>
        <taxon>Haematococcaceae</taxon>
        <taxon>Haematococcus</taxon>
    </lineage>
</organism>
<accession>A0A6A0A933</accession>
<dbReference type="Proteomes" id="UP000485058">
    <property type="component" value="Unassembled WGS sequence"/>
</dbReference>
<gene>
    <name evidence="1" type="ORF">HaLaN_27127</name>
</gene>
<dbReference type="AlphaFoldDB" id="A0A6A0A933"/>
<dbReference type="EMBL" id="BLLF01003955">
    <property type="protein sequence ID" value="GFH28607.1"/>
    <property type="molecule type" value="Genomic_DNA"/>
</dbReference>
<name>A0A6A0A933_HAELA</name>
<keyword evidence="2" id="KW-1185">Reference proteome</keyword>
<protein>
    <submittedName>
        <fullName evidence="1">Uncharacterized protein</fullName>
    </submittedName>
</protein>
<sequence length="298" mass="31843">MVQGPSEQVIQTLARVQELVRSNGAARPYKSCLVQQQLVLKLVNQEPGSLGNDVVGSVQQLVADPGSAWLAARISVRRGCTLVTLDLVACCPAADLADTALGPTALTAPLPQDSETLQVWLDKLLAPGTEHKAGDTVHLQVGSCWMQATFSGSPPSWQLTALPPSPLNLAITAASQREQAYSIWLSRRSAPMAQLWSATFLAIILSCALRSAQEGVLVKEIPTHLTLALPYVLSGLLAAQGYFRAYEPSQVLHALVRAGVLVSGCLGYTVFPSSYSNGYMAHIDTWAEVLLHTPAEHV</sequence>
<reference evidence="1 2" key="1">
    <citation type="submission" date="2020-02" db="EMBL/GenBank/DDBJ databases">
        <title>Draft genome sequence of Haematococcus lacustris strain NIES-144.</title>
        <authorList>
            <person name="Morimoto D."/>
            <person name="Nakagawa S."/>
            <person name="Yoshida T."/>
            <person name="Sawayama S."/>
        </authorList>
    </citation>
    <scope>NUCLEOTIDE SEQUENCE [LARGE SCALE GENOMIC DNA]</scope>
    <source>
        <strain evidence="1 2">NIES-144</strain>
    </source>
</reference>